<feature type="region of interest" description="Disordered" evidence="1">
    <location>
        <begin position="67"/>
        <end position="120"/>
    </location>
</feature>
<dbReference type="EMBL" id="QVEP01000047">
    <property type="protein sequence ID" value="RGB75364.1"/>
    <property type="molecule type" value="Genomic_DNA"/>
</dbReference>
<gene>
    <name evidence="3" type="ORF">DW070_14230</name>
</gene>
<accession>A0A3E2TGP5</accession>
<evidence type="ECO:0000256" key="2">
    <source>
        <dbReference type="SAM" id="SignalP"/>
    </source>
</evidence>
<keyword evidence="2" id="KW-0732">Signal</keyword>
<organism evidence="3 4">
    <name type="scientific">Coprococcus catus</name>
    <dbReference type="NCBI Taxonomy" id="116085"/>
    <lineage>
        <taxon>Bacteria</taxon>
        <taxon>Bacillati</taxon>
        <taxon>Bacillota</taxon>
        <taxon>Clostridia</taxon>
        <taxon>Lachnospirales</taxon>
        <taxon>Lachnospiraceae</taxon>
        <taxon>Coprococcus</taxon>
    </lineage>
</organism>
<feature type="chain" id="PRO_5017628676" evidence="2">
    <location>
        <begin position="23"/>
        <end position="120"/>
    </location>
</feature>
<dbReference type="AlphaFoldDB" id="A0A3E2TGP5"/>
<name>A0A3E2TGP5_9FIRM</name>
<dbReference type="Proteomes" id="UP000260773">
    <property type="component" value="Unassembled WGS sequence"/>
</dbReference>
<sequence>MKKGLFTAAVIAAMMMTQPVMAQEVVEQTGEVVQQTEEDVSESDMAADYQMETDLAAEINVFSADNNETPIVSADPTGQEGDKDAEEGDKEPEIKPDGRQKKARPIIMMKRGISPSVRRR</sequence>
<feature type="signal peptide" evidence="2">
    <location>
        <begin position="1"/>
        <end position="22"/>
    </location>
</feature>
<evidence type="ECO:0000313" key="3">
    <source>
        <dbReference type="EMBL" id="RGB75364.1"/>
    </source>
</evidence>
<evidence type="ECO:0000256" key="1">
    <source>
        <dbReference type="SAM" id="MobiDB-lite"/>
    </source>
</evidence>
<feature type="compositionally biased region" description="Basic and acidic residues" evidence="1">
    <location>
        <begin position="91"/>
        <end position="100"/>
    </location>
</feature>
<evidence type="ECO:0000313" key="4">
    <source>
        <dbReference type="Proteomes" id="UP000260773"/>
    </source>
</evidence>
<reference evidence="3 4" key="1">
    <citation type="submission" date="2018-08" db="EMBL/GenBank/DDBJ databases">
        <title>A genome reference for cultivated species of the human gut microbiota.</title>
        <authorList>
            <person name="Zou Y."/>
            <person name="Xue W."/>
            <person name="Luo G."/>
        </authorList>
    </citation>
    <scope>NUCLEOTIDE SEQUENCE [LARGE SCALE GENOMIC DNA]</scope>
    <source>
        <strain evidence="3 4">AF45-17</strain>
    </source>
</reference>
<protein>
    <submittedName>
        <fullName evidence="3">Uncharacterized protein</fullName>
    </submittedName>
</protein>
<comment type="caution">
    <text evidence="3">The sequence shown here is derived from an EMBL/GenBank/DDBJ whole genome shotgun (WGS) entry which is preliminary data.</text>
</comment>
<proteinExistence type="predicted"/>